<dbReference type="PROSITE" id="PS51007">
    <property type="entry name" value="CYTC"/>
    <property type="match status" value="1"/>
</dbReference>
<keyword evidence="5 6" id="KW-0408">Iron</keyword>
<dbReference type="Gene3D" id="1.10.760.10">
    <property type="entry name" value="Cytochrome c-like domain"/>
    <property type="match status" value="1"/>
</dbReference>
<evidence type="ECO:0000256" key="5">
    <source>
        <dbReference type="ARBA" id="ARBA00023004"/>
    </source>
</evidence>
<dbReference type="InterPro" id="IPR051811">
    <property type="entry name" value="Cytochrome_c550/c551-like"/>
</dbReference>
<dbReference type="PANTHER" id="PTHR37823:SF4">
    <property type="entry name" value="MENAQUINOL-CYTOCHROME C REDUCTASE CYTOCHROME B_C SUBUNIT"/>
    <property type="match status" value="1"/>
</dbReference>
<feature type="chain" id="PRO_5046535936" description="Cytochrome c domain-containing protein" evidence="7">
    <location>
        <begin position="27"/>
        <end position="114"/>
    </location>
</feature>
<evidence type="ECO:0000256" key="4">
    <source>
        <dbReference type="ARBA" id="ARBA00022982"/>
    </source>
</evidence>
<feature type="signal peptide" evidence="7">
    <location>
        <begin position="1"/>
        <end position="26"/>
    </location>
</feature>
<dbReference type="SUPFAM" id="SSF46626">
    <property type="entry name" value="Cytochrome c"/>
    <property type="match status" value="1"/>
</dbReference>
<keyword evidence="3 6" id="KW-0479">Metal-binding</keyword>
<dbReference type="PROSITE" id="PS51257">
    <property type="entry name" value="PROKAR_LIPOPROTEIN"/>
    <property type="match status" value="1"/>
</dbReference>
<keyword evidence="2 6" id="KW-0349">Heme</keyword>
<sequence length="114" mass="12695">MKGHGFRKRGLLLTLLPLCLFLTACTGEDTNPPPETKKEPASAQIPDAYYTSCVNCHGDNLQGGYGPSLEKTGRKYSKKELESIIEKGIGKMPAQRQVSKEDREELAEWLSQLR</sequence>
<protein>
    <recommendedName>
        <fullName evidence="8">Cytochrome c domain-containing protein</fullName>
    </recommendedName>
</protein>
<dbReference type="PANTHER" id="PTHR37823">
    <property type="entry name" value="CYTOCHROME C-553-LIKE"/>
    <property type="match status" value="1"/>
</dbReference>
<dbReference type="InterPro" id="IPR012218">
    <property type="entry name" value="Cyt_c_BACSU-c550-type"/>
</dbReference>
<keyword evidence="4" id="KW-0249">Electron transport</keyword>
<dbReference type="PIRSF" id="PIRSF000025">
    <property type="entry name" value="Cytc_Bsub_c550"/>
    <property type="match status" value="1"/>
</dbReference>
<dbReference type="EMBL" id="BMEX01000001">
    <property type="protein sequence ID" value="GGA35052.1"/>
    <property type="molecule type" value="Genomic_DNA"/>
</dbReference>
<reference evidence="10" key="1">
    <citation type="journal article" date="2019" name="Int. J. Syst. Evol. Microbiol.">
        <title>The Global Catalogue of Microorganisms (GCM) 10K type strain sequencing project: providing services to taxonomists for standard genome sequencing and annotation.</title>
        <authorList>
            <consortium name="The Broad Institute Genomics Platform"/>
            <consortium name="The Broad Institute Genome Sequencing Center for Infectious Disease"/>
            <person name="Wu L."/>
            <person name="Ma J."/>
        </authorList>
    </citation>
    <scope>NUCLEOTIDE SEQUENCE [LARGE SCALE GENOMIC DNA]</scope>
    <source>
        <strain evidence="10">CGMCC 1.12404</strain>
    </source>
</reference>
<comment type="caution">
    <text evidence="9">The sequence shown here is derived from an EMBL/GenBank/DDBJ whole genome shotgun (WGS) entry which is preliminary data.</text>
</comment>
<evidence type="ECO:0000256" key="7">
    <source>
        <dbReference type="SAM" id="SignalP"/>
    </source>
</evidence>
<dbReference type="Proteomes" id="UP000617979">
    <property type="component" value="Unassembled WGS sequence"/>
</dbReference>
<evidence type="ECO:0000259" key="8">
    <source>
        <dbReference type="PROSITE" id="PS51007"/>
    </source>
</evidence>
<feature type="domain" description="Cytochrome c" evidence="8">
    <location>
        <begin position="40"/>
        <end position="114"/>
    </location>
</feature>
<accession>A0ABQ1G377</accession>
<keyword evidence="1" id="KW-0813">Transport</keyword>
<dbReference type="RefSeq" id="WP_188429458.1">
    <property type="nucleotide sequence ID" value="NZ_BMEX01000001.1"/>
</dbReference>
<organism evidence="9 10">
    <name type="scientific">Kroppenstedtia guangzhouensis</name>
    <dbReference type="NCBI Taxonomy" id="1274356"/>
    <lineage>
        <taxon>Bacteria</taxon>
        <taxon>Bacillati</taxon>
        <taxon>Bacillota</taxon>
        <taxon>Bacilli</taxon>
        <taxon>Bacillales</taxon>
        <taxon>Thermoactinomycetaceae</taxon>
        <taxon>Kroppenstedtia</taxon>
    </lineage>
</organism>
<gene>
    <name evidence="9" type="ORF">GCM10007416_04970</name>
</gene>
<evidence type="ECO:0000256" key="3">
    <source>
        <dbReference type="ARBA" id="ARBA00022723"/>
    </source>
</evidence>
<proteinExistence type="predicted"/>
<keyword evidence="7" id="KW-0732">Signal</keyword>
<evidence type="ECO:0000256" key="2">
    <source>
        <dbReference type="ARBA" id="ARBA00022617"/>
    </source>
</evidence>
<evidence type="ECO:0000256" key="1">
    <source>
        <dbReference type="ARBA" id="ARBA00022448"/>
    </source>
</evidence>
<name>A0ABQ1G377_9BACL</name>
<evidence type="ECO:0000313" key="9">
    <source>
        <dbReference type="EMBL" id="GGA35052.1"/>
    </source>
</evidence>
<dbReference type="InterPro" id="IPR009056">
    <property type="entry name" value="Cyt_c-like_dom"/>
</dbReference>
<keyword evidence="10" id="KW-1185">Reference proteome</keyword>
<evidence type="ECO:0000313" key="10">
    <source>
        <dbReference type="Proteomes" id="UP000617979"/>
    </source>
</evidence>
<dbReference type="InterPro" id="IPR036909">
    <property type="entry name" value="Cyt_c-like_dom_sf"/>
</dbReference>
<evidence type="ECO:0000256" key="6">
    <source>
        <dbReference type="PROSITE-ProRule" id="PRU00433"/>
    </source>
</evidence>
<dbReference type="Pfam" id="PF13442">
    <property type="entry name" value="Cytochrome_CBB3"/>
    <property type="match status" value="1"/>
</dbReference>